<dbReference type="STRING" id="288004.AL038_06515"/>
<keyword evidence="13" id="KW-1185">Reference proteome</keyword>
<reference evidence="13" key="1">
    <citation type="submission" date="2016-12" db="EMBL/GenBank/DDBJ databases">
        <title>Complete Genome Sequence of Beggiatoa leptomitiformis D-401.</title>
        <authorList>
            <person name="Fomenkov A."/>
            <person name="Vincze T."/>
            <person name="Grabovich M."/>
            <person name="Anton B.P."/>
            <person name="Dubinina G."/>
            <person name="Orlova M."/>
            <person name="Belousova E."/>
            <person name="Roberts R.J."/>
        </authorList>
    </citation>
    <scope>NUCLEOTIDE SEQUENCE [LARGE SCALE GENOMIC DNA]</scope>
    <source>
        <strain evidence="13">D-401</strain>
    </source>
</reference>
<dbReference type="PANTHER" id="PTHR33162">
    <property type="entry name" value="SEC-INDEPENDENT PROTEIN TRANSLOCASE PROTEIN TATA, CHLOROPLASTIC"/>
    <property type="match status" value="1"/>
</dbReference>
<dbReference type="HAMAP" id="MF_00237">
    <property type="entry name" value="TatB"/>
    <property type="match status" value="1"/>
</dbReference>
<dbReference type="PANTHER" id="PTHR33162:SF1">
    <property type="entry name" value="SEC-INDEPENDENT PROTEIN TRANSLOCASE PROTEIN TATA, CHLOROPLASTIC"/>
    <property type="match status" value="1"/>
</dbReference>
<evidence type="ECO:0000256" key="7">
    <source>
        <dbReference type="ARBA" id="ARBA00023010"/>
    </source>
</evidence>
<dbReference type="PRINTS" id="PR01506">
    <property type="entry name" value="TATBPROTEIN"/>
</dbReference>
<dbReference type="EMBL" id="CP018889">
    <property type="protein sequence ID" value="AUI70368.1"/>
    <property type="molecule type" value="Genomic_DNA"/>
</dbReference>
<keyword evidence="4 9" id="KW-0812">Transmembrane</keyword>
<gene>
    <name evidence="9 12" type="primary">tatB</name>
    <name evidence="12" type="ORF">BLE401_17790</name>
</gene>
<dbReference type="RefSeq" id="WP_062150697.1">
    <property type="nucleotide sequence ID" value="NZ_CP012373.2"/>
</dbReference>
<dbReference type="GO" id="GO:0043953">
    <property type="term" value="P:protein transport by the Tat complex"/>
    <property type="evidence" value="ECO:0007669"/>
    <property type="project" value="UniProtKB-UniRule"/>
</dbReference>
<dbReference type="InterPro" id="IPR003369">
    <property type="entry name" value="TatA/B/E"/>
</dbReference>
<dbReference type="KEGG" id="blep:AL038_06515"/>
<evidence type="ECO:0000256" key="2">
    <source>
        <dbReference type="ARBA" id="ARBA00022448"/>
    </source>
</evidence>
<dbReference type="OrthoDB" id="9816005at2"/>
<comment type="subunit">
    <text evidence="9">The Tat system comprises two distinct complexes: a TatABC complex, containing multiple copies of TatA, TatB and TatC subunits, and a separate TatA complex, containing only TatA subunits. Substrates initially bind to the TatABC complex, which probably triggers association of the separate TatA complex to form the active translocon.</text>
</comment>
<evidence type="ECO:0000256" key="4">
    <source>
        <dbReference type="ARBA" id="ARBA00022692"/>
    </source>
</evidence>
<evidence type="ECO:0000256" key="5">
    <source>
        <dbReference type="ARBA" id="ARBA00022927"/>
    </source>
</evidence>
<keyword evidence="2 9" id="KW-0813">Transport</keyword>
<evidence type="ECO:0000256" key="6">
    <source>
        <dbReference type="ARBA" id="ARBA00022989"/>
    </source>
</evidence>
<comment type="similarity">
    <text evidence="9">Belongs to the TatB family.</text>
</comment>
<evidence type="ECO:0000256" key="9">
    <source>
        <dbReference type="HAMAP-Rule" id="MF_00237"/>
    </source>
</evidence>
<name>A0A2N9YIL4_9GAMM</name>
<evidence type="ECO:0000256" key="1">
    <source>
        <dbReference type="ARBA" id="ARBA00004167"/>
    </source>
</evidence>
<dbReference type="Proteomes" id="UP000234271">
    <property type="component" value="Chromosome"/>
</dbReference>
<evidence type="ECO:0000313" key="13">
    <source>
        <dbReference type="Proteomes" id="UP000234271"/>
    </source>
</evidence>
<evidence type="ECO:0000256" key="8">
    <source>
        <dbReference type="ARBA" id="ARBA00023136"/>
    </source>
</evidence>
<evidence type="ECO:0000313" key="12">
    <source>
        <dbReference type="EMBL" id="AUI70368.1"/>
    </source>
</evidence>
<keyword evidence="5 9" id="KW-0653">Protein transport</keyword>
<keyword evidence="7 9" id="KW-0811">Translocation</keyword>
<organism evidence="12 13">
    <name type="scientific">Beggiatoa leptomitoformis</name>
    <dbReference type="NCBI Taxonomy" id="288004"/>
    <lineage>
        <taxon>Bacteria</taxon>
        <taxon>Pseudomonadati</taxon>
        <taxon>Pseudomonadota</taxon>
        <taxon>Gammaproteobacteria</taxon>
        <taxon>Thiotrichales</taxon>
        <taxon>Thiotrichaceae</taxon>
        <taxon>Beggiatoa</taxon>
    </lineage>
</organism>
<dbReference type="NCBIfam" id="TIGR01410">
    <property type="entry name" value="tatB"/>
    <property type="match status" value="1"/>
</dbReference>
<comment type="subcellular location">
    <subcellularLocation>
        <location evidence="9">Cell membrane</location>
        <topology evidence="9">Single-pass membrane protein</topology>
    </subcellularLocation>
    <subcellularLocation>
        <location evidence="1">Membrane</location>
        <topology evidence="1">Single-pass membrane protein</topology>
    </subcellularLocation>
</comment>
<keyword evidence="3 9" id="KW-1003">Cell membrane</keyword>
<comment type="function">
    <text evidence="9">Part of the twin-arginine translocation (Tat) system that transports large folded proteins containing a characteristic twin-arginine motif in their signal peptide across membranes. Together with TatC, TatB is part of a receptor directly interacting with Tat signal peptides. TatB may form an oligomeric binding site that transiently accommodates folded Tat precursor proteins before their translocation.</text>
</comment>
<dbReference type="InterPro" id="IPR018448">
    <property type="entry name" value="TatB"/>
</dbReference>
<dbReference type="GO" id="GO:0033281">
    <property type="term" value="C:TAT protein transport complex"/>
    <property type="evidence" value="ECO:0007669"/>
    <property type="project" value="UniProtKB-UniRule"/>
</dbReference>
<dbReference type="Gene3D" id="1.20.5.3310">
    <property type="match status" value="1"/>
</dbReference>
<dbReference type="AlphaFoldDB" id="A0A2N9YIL4"/>
<proteinExistence type="inferred from homology"/>
<accession>A0A2N9YIL4</accession>
<feature type="coiled-coil region" evidence="10">
    <location>
        <begin position="49"/>
        <end position="76"/>
    </location>
</feature>
<sequence>MFEIGFGELVLIGVIALIVIGPDKLPGAARTAGLWIGKMRRFVSSIKDEVDKELKLQELQQTLKEVEKNSIQQFVEETRKTTSDLQNALNASAMPAPATPIKTDTVAAVSDTLSPTADKPAEQRTNTP</sequence>
<keyword evidence="6 9" id="KW-1133">Transmembrane helix</keyword>
<feature type="region of interest" description="Disordered" evidence="11">
    <location>
        <begin position="93"/>
        <end position="128"/>
    </location>
</feature>
<evidence type="ECO:0000256" key="10">
    <source>
        <dbReference type="SAM" id="Coils"/>
    </source>
</evidence>
<dbReference type="Pfam" id="PF02416">
    <property type="entry name" value="TatA_B_E"/>
    <property type="match status" value="1"/>
</dbReference>
<evidence type="ECO:0000256" key="3">
    <source>
        <dbReference type="ARBA" id="ARBA00022475"/>
    </source>
</evidence>
<protein>
    <recommendedName>
        <fullName evidence="9">Sec-independent protein translocase protein TatB</fullName>
    </recommendedName>
</protein>
<keyword evidence="10" id="KW-0175">Coiled coil</keyword>
<dbReference type="GO" id="GO:0008320">
    <property type="term" value="F:protein transmembrane transporter activity"/>
    <property type="evidence" value="ECO:0007669"/>
    <property type="project" value="UniProtKB-UniRule"/>
</dbReference>
<keyword evidence="8 9" id="KW-0472">Membrane</keyword>
<evidence type="ECO:0000256" key="11">
    <source>
        <dbReference type="SAM" id="MobiDB-lite"/>
    </source>
</evidence>